<organism evidence="2 3">
    <name type="scientific">Aegilops tauschii subsp. strangulata</name>
    <name type="common">Goatgrass</name>
    <dbReference type="NCBI Taxonomy" id="200361"/>
    <lineage>
        <taxon>Eukaryota</taxon>
        <taxon>Viridiplantae</taxon>
        <taxon>Streptophyta</taxon>
        <taxon>Embryophyta</taxon>
        <taxon>Tracheophyta</taxon>
        <taxon>Spermatophyta</taxon>
        <taxon>Magnoliopsida</taxon>
        <taxon>Liliopsida</taxon>
        <taxon>Poales</taxon>
        <taxon>Poaceae</taxon>
        <taxon>BOP clade</taxon>
        <taxon>Pooideae</taxon>
        <taxon>Triticodae</taxon>
        <taxon>Triticeae</taxon>
        <taxon>Triticinae</taxon>
        <taxon>Aegilops</taxon>
    </lineage>
</organism>
<proteinExistence type="predicted"/>
<protein>
    <submittedName>
        <fullName evidence="2">Uncharacterized protein</fullName>
    </submittedName>
</protein>
<sequence>GSITCWLPAPWKASLPGLATDDAPRPLYNHNQRGSCGVSVRGGRRGEAGATIYQARSAESHDEEAHHPSAVAAAIPPPRRRRGPGGRRRRACAAPSPGTYATPPAVG</sequence>
<dbReference type="Gramene" id="AET6Gv20149300.4">
    <property type="protein sequence ID" value="AET6Gv20149300.4"/>
    <property type="gene ID" value="AET6Gv20149300"/>
</dbReference>
<reference evidence="3" key="2">
    <citation type="journal article" date="2017" name="Nat. Plants">
        <title>The Aegilops tauschii genome reveals multiple impacts of transposons.</title>
        <authorList>
            <person name="Zhao G."/>
            <person name="Zou C."/>
            <person name="Li K."/>
            <person name="Wang K."/>
            <person name="Li T."/>
            <person name="Gao L."/>
            <person name="Zhang X."/>
            <person name="Wang H."/>
            <person name="Yang Z."/>
            <person name="Liu X."/>
            <person name="Jiang W."/>
            <person name="Mao L."/>
            <person name="Kong X."/>
            <person name="Jiao Y."/>
            <person name="Jia J."/>
        </authorList>
    </citation>
    <scope>NUCLEOTIDE SEQUENCE [LARGE SCALE GENOMIC DNA]</scope>
    <source>
        <strain evidence="3">cv. AL8/78</strain>
    </source>
</reference>
<keyword evidence="3" id="KW-1185">Reference proteome</keyword>
<feature type="compositionally biased region" description="Basic residues" evidence="1">
    <location>
        <begin position="78"/>
        <end position="91"/>
    </location>
</feature>
<dbReference type="Proteomes" id="UP000015105">
    <property type="component" value="Chromosome 6D"/>
</dbReference>
<reference evidence="2" key="5">
    <citation type="journal article" date="2021" name="G3 (Bethesda)">
        <title>Aegilops tauschii genome assembly Aet v5.0 features greater sequence contiguity and improved annotation.</title>
        <authorList>
            <person name="Wang L."/>
            <person name="Zhu T."/>
            <person name="Rodriguez J.C."/>
            <person name="Deal K.R."/>
            <person name="Dubcovsky J."/>
            <person name="McGuire P.E."/>
            <person name="Lux T."/>
            <person name="Spannagl M."/>
            <person name="Mayer K.F.X."/>
            <person name="Baldrich P."/>
            <person name="Meyers B.C."/>
            <person name="Huo N."/>
            <person name="Gu Y.Q."/>
            <person name="Zhou H."/>
            <person name="Devos K.M."/>
            <person name="Bennetzen J.L."/>
            <person name="Unver T."/>
            <person name="Budak H."/>
            <person name="Gulick P.J."/>
            <person name="Galiba G."/>
            <person name="Kalapos B."/>
            <person name="Nelson D.R."/>
            <person name="Li P."/>
            <person name="You F.M."/>
            <person name="Luo M.C."/>
            <person name="Dvorak J."/>
        </authorList>
    </citation>
    <scope>NUCLEOTIDE SEQUENCE [LARGE SCALE GENOMIC DNA]</scope>
    <source>
        <strain evidence="2">cv. AL8/78</strain>
    </source>
</reference>
<evidence type="ECO:0000313" key="3">
    <source>
        <dbReference type="Proteomes" id="UP000015105"/>
    </source>
</evidence>
<dbReference type="EnsemblPlants" id="AET6Gv20149300.4">
    <property type="protein sequence ID" value="AET6Gv20149300.4"/>
    <property type="gene ID" value="AET6Gv20149300"/>
</dbReference>
<reference evidence="3" key="1">
    <citation type="journal article" date="2014" name="Science">
        <title>Ancient hybridizations among the ancestral genomes of bread wheat.</title>
        <authorList>
            <consortium name="International Wheat Genome Sequencing Consortium,"/>
            <person name="Marcussen T."/>
            <person name="Sandve S.R."/>
            <person name="Heier L."/>
            <person name="Spannagl M."/>
            <person name="Pfeifer M."/>
            <person name="Jakobsen K.S."/>
            <person name="Wulff B.B."/>
            <person name="Steuernagel B."/>
            <person name="Mayer K.F."/>
            <person name="Olsen O.A."/>
        </authorList>
    </citation>
    <scope>NUCLEOTIDE SEQUENCE [LARGE SCALE GENOMIC DNA]</scope>
    <source>
        <strain evidence="3">cv. AL8/78</strain>
    </source>
</reference>
<evidence type="ECO:0000313" key="2">
    <source>
        <dbReference type="EnsemblPlants" id="AET6Gv20149300.4"/>
    </source>
</evidence>
<feature type="region of interest" description="Disordered" evidence="1">
    <location>
        <begin position="56"/>
        <end position="107"/>
    </location>
</feature>
<evidence type="ECO:0000256" key="1">
    <source>
        <dbReference type="SAM" id="MobiDB-lite"/>
    </source>
</evidence>
<feature type="compositionally biased region" description="Basic and acidic residues" evidence="1">
    <location>
        <begin position="58"/>
        <end position="67"/>
    </location>
</feature>
<accession>A0A453MYR0</accession>
<reference evidence="2" key="3">
    <citation type="journal article" date="2017" name="Nature">
        <title>Genome sequence of the progenitor of the wheat D genome Aegilops tauschii.</title>
        <authorList>
            <person name="Luo M.C."/>
            <person name="Gu Y.Q."/>
            <person name="Puiu D."/>
            <person name="Wang H."/>
            <person name="Twardziok S.O."/>
            <person name="Deal K.R."/>
            <person name="Huo N."/>
            <person name="Zhu T."/>
            <person name="Wang L."/>
            <person name="Wang Y."/>
            <person name="McGuire P.E."/>
            <person name="Liu S."/>
            <person name="Long H."/>
            <person name="Ramasamy R.K."/>
            <person name="Rodriguez J.C."/>
            <person name="Van S.L."/>
            <person name="Yuan L."/>
            <person name="Wang Z."/>
            <person name="Xia Z."/>
            <person name="Xiao L."/>
            <person name="Anderson O.D."/>
            <person name="Ouyang S."/>
            <person name="Liang Y."/>
            <person name="Zimin A.V."/>
            <person name="Pertea G."/>
            <person name="Qi P."/>
            <person name="Bennetzen J.L."/>
            <person name="Dai X."/>
            <person name="Dawson M.W."/>
            <person name="Muller H.G."/>
            <person name="Kugler K."/>
            <person name="Rivarola-Duarte L."/>
            <person name="Spannagl M."/>
            <person name="Mayer K.F.X."/>
            <person name="Lu F.H."/>
            <person name="Bevan M.W."/>
            <person name="Leroy P."/>
            <person name="Li P."/>
            <person name="You F.M."/>
            <person name="Sun Q."/>
            <person name="Liu Z."/>
            <person name="Lyons E."/>
            <person name="Wicker T."/>
            <person name="Salzberg S.L."/>
            <person name="Devos K.M."/>
            <person name="Dvorak J."/>
        </authorList>
    </citation>
    <scope>NUCLEOTIDE SEQUENCE [LARGE SCALE GENOMIC DNA]</scope>
    <source>
        <strain evidence="2">cv. AL8/78</strain>
    </source>
</reference>
<name>A0A453MYR0_AEGTS</name>
<dbReference type="AlphaFoldDB" id="A0A453MYR0"/>
<reference evidence="2" key="4">
    <citation type="submission" date="2019-03" db="UniProtKB">
        <authorList>
            <consortium name="EnsemblPlants"/>
        </authorList>
    </citation>
    <scope>IDENTIFICATION</scope>
</reference>